<evidence type="ECO:0000313" key="2">
    <source>
        <dbReference type="Proteomes" id="UP000677918"/>
    </source>
</evidence>
<dbReference type="Proteomes" id="UP000677918">
    <property type="component" value="Unassembled WGS sequence"/>
</dbReference>
<evidence type="ECO:0000313" key="1">
    <source>
        <dbReference type="EMBL" id="GIQ68829.1"/>
    </source>
</evidence>
<sequence>MIAHKLKAALDELYAQGNRVKKAEAIEILTAQLGLSAKGKLYLPEDRSYAVRFSYSAKGAFSNTVLGLSKLLKVDDIPVLACLLMPESYKLLLANTTCLSKISHTSQQLSEKKIRGSFLGNDIRKQVDGIENTFAHFEELFALHERNPRQ</sequence>
<keyword evidence="2" id="KW-1185">Reference proteome</keyword>
<dbReference type="AlphaFoldDB" id="A0A8J4H4P0"/>
<gene>
    <name evidence="1" type="ORF">XYCOK13_16530</name>
</gene>
<proteinExistence type="predicted"/>
<accession>A0A8J4H4P0</accession>
<name>A0A8J4H4P0_9BACL</name>
<organism evidence="1 2">
    <name type="scientific">Xylanibacillus composti</name>
    <dbReference type="NCBI Taxonomy" id="1572762"/>
    <lineage>
        <taxon>Bacteria</taxon>
        <taxon>Bacillati</taxon>
        <taxon>Bacillota</taxon>
        <taxon>Bacilli</taxon>
        <taxon>Bacillales</taxon>
        <taxon>Paenibacillaceae</taxon>
        <taxon>Xylanibacillus</taxon>
    </lineage>
</organism>
<dbReference type="EMBL" id="BOVK01000018">
    <property type="protein sequence ID" value="GIQ68829.1"/>
    <property type="molecule type" value="Genomic_DNA"/>
</dbReference>
<comment type="caution">
    <text evidence="1">The sequence shown here is derived from an EMBL/GenBank/DDBJ whole genome shotgun (WGS) entry which is preliminary data.</text>
</comment>
<reference evidence="1" key="1">
    <citation type="submission" date="2021-04" db="EMBL/GenBank/DDBJ databases">
        <title>Draft genome sequence of Xylanibacillus composti strain K13.</title>
        <authorList>
            <person name="Uke A."/>
            <person name="Chhe C."/>
            <person name="Baramee S."/>
            <person name="Kosugi A."/>
        </authorList>
    </citation>
    <scope>NUCLEOTIDE SEQUENCE</scope>
    <source>
        <strain evidence="1">K13</strain>
    </source>
</reference>
<dbReference type="RefSeq" id="WP_213411562.1">
    <property type="nucleotide sequence ID" value="NZ_BOVK01000018.1"/>
</dbReference>
<protein>
    <submittedName>
        <fullName evidence="1">Uncharacterized protein</fullName>
    </submittedName>
</protein>